<accession>A0AAD5MIJ3</accession>
<organism evidence="1 2">
    <name type="scientific">Parelaphostrongylus tenuis</name>
    <name type="common">Meningeal worm</name>
    <dbReference type="NCBI Taxonomy" id="148309"/>
    <lineage>
        <taxon>Eukaryota</taxon>
        <taxon>Metazoa</taxon>
        <taxon>Ecdysozoa</taxon>
        <taxon>Nematoda</taxon>
        <taxon>Chromadorea</taxon>
        <taxon>Rhabditida</taxon>
        <taxon>Rhabditina</taxon>
        <taxon>Rhabditomorpha</taxon>
        <taxon>Strongyloidea</taxon>
        <taxon>Metastrongylidae</taxon>
        <taxon>Parelaphostrongylus</taxon>
    </lineage>
</organism>
<evidence type="ECO:0000313" key="1">
    <source>
        <dbReference type="EMBL" id="KAJ1357338.1"/>
    </source>
</evidence>
<gene>
    <name evidence="1" type="ORF">KIN20_015471</name>
</gene>
<dbReference type="Proteomes" id="UP001196413">
    <property type="component" value="Unassembled WGS sequence"/>
</dbReference>
<dbReference type="AlphaFoldDB" id="A0AAD5MIJ3"/>
<protein>
    <submittedName>
        <fullName evidence="1">Uncharacterized protein</fullName>
    </submittedName>
</protein>
<comment type="caution">
    <text evidence="1">The sequence shown here is derived from an EMBL/GenBank/DDBJ whole genome shotgun (WGS) entry which is preliminary data.</text>
</comment>
<sequence length="55" mass="6226">MYTEGGLQKVTKKLDLGKLDRVYDALTKVPNIDSSKGDLLQKDNAKLYISRKIKD</sequence>
<keyword evidence="2" id="KW-1185">Reference proteome</keyword>
<reference evidence="1" key="1">
    <citation type="submission" date="2021-06" db="EMBL/GenBank/DDBJ databases">
        <title>Parelaphostrongylus tenuis whole genome reference sequence.</title>
        <authorList>
            <person name="Garwood T.J."/>
            <person name="Larsen P.A."/>
            <person name="Fountain-Jones N.M."/>
            <person name="Garbe J.R."/>
            <person name="Macchietto M.G."/>
            <person name="Kania S.A."/>
            <person name="Gerhold R.W."/>
            <person name="Richards J.E."/>
            <person name="Wolf T.M."/>
        </authorList>
    </citation>
    <scope>NUCLEOTIDE SEQUENCE</scope>
    <source>
        <strain evidence="1">MNPRO001-30</strain>
        <tissue evidence="1">Meninges</tissue>
    </source>
</reference>
<dbReference type="EMBL" id="JAHQIW010003109">
    <property type="protein sequence ID" value="KAJ1357338.1"/>
    <property type="molecule type" value="Genomic_DNA"/>
</dbReference>
<proteinExistence type="predicted"/>
<evidence type="ECO:0000313" key="2">
    <source>
        <dbReference type="Proteomes" id="UP001196413"/>
    </source>
</evidence>
<name>A0AAD5MIJ3_PARTN</name>